<dbReference type="PANTHER" id="PTHR23517:SF3">
    <property type="entry name" value="INTEGRAL MEMBRANE TRANSPORT PROTEIN"/>
    <property type="match status" value="1"/>
</dbReference>
<evidence type="ECO:0000256" key="2">
    <source>
        <dbReference type="ARBA" id="ARBA00022448"/>
    </source>
</evidence>
<protein>
    <submittedName>
        <fullName evidence="10">Major facilitator superfamily transport protein</fullName>
    </submittedName>
</protein>
<proteinExistence type="predicted"/>
<reference evidence="10 11" key="1">
    <citation type="journal article" date="2005" name="Genome Res.">
        <title>Living with two extremes: conclusions from the genome sequence of Natronomonas pharaonis.</title>
        <authorList>
            <person name="Falb M."/>
            <person name="Pfeiffer F."/>
            <person name="Palm P."/>
            <person name="Rodewald K."/>
            <person name="Hickmann V."/>
            <person name="Tittor J."/>
            <person name="Oesterhelt D."/>
        </authorList>
    </citation>
    <scope>NUCLEOTIDE SEQUENCE [LARGE SCALE GENOMIC DNA]</scope>
    <source>
        <strain evidence="11">ATCC 35678 / DSM 2160 / CIP 103997 / JCM 8858 / NBRC 14720 / NCIMB 2260 / Gabara</strain>
    </source>
</reference>
<dbReference type="Proteomes" id="UP000002698">
    <property type="component" value="Chromosome"/>
</dbReference>
<organism evidence="10 11">
    <name type="scientific">Natronomonas pharaonis (strain ATCC 35678 / DSM 2160 / CIP 103997 / JCM 8858 / NBRC 14720 / NCIMB 2260 / Gabara)</name>
    <name type="common">Halobacterium pharaonis</name>
    <dbReference type="NCBI Taxonomy" id="348780"/>
    <lineage>
        <taxon>Archaea</taxon>
        <taxon>Methanobacteriati</taxon>
        <taxon>Methanobacteriota</taxon>
        <taxon>Stenosarchaea group</taxon>
        <taxon>Halobacteria</taxon>
        <taxon>Halobacteriales</taxon>
        <taxon>Natronomonadaceae</taxon>
        <taxon>Natronomonas</taxon>
    </lineage>
</organism>
<evidence type="ECO:0000259" key="9">
    <source>
        <dbReference type="PROSITE" id="PS50850"/>
    </source>
</evidence>
<name>A0A1U7EUU2_NATPD</name>
<feature type="transmembrane region" description="Helical" evidence="8">
    <location>
        <begin position="332"/>
        <end position="354"/>
    </location>
</feature>
<dbReference type="EnsemblBacteria" id="CAI48772">
    <property type="protein sequence ID" value="CAI48772"/>
    <property type="gene ID" value="NP_1362A"/>
</dbReference>
<feature type="transmembrane region" description="Helical" evidence="8">
    <location>
        <begin position="366"/>
        <end position="390"/>
    </location>
</feature>
<evidence type="ECO:0000256" key="6">
    <source>
        <dbReference type="ARBA" id="ARBA00023136"/>
    </source>
</evidence>
<evidence type="ECO:0000256" key="8">
    <source>
        <dbReference type="SAM" id="Phobius"/>
    </source>
</evidence>
<dbReference type="KEGG" id="nph:NP_1362A"/>
<evidence type="ECO:0000256" key="5">
    <source>
        <dbReference type="ARBA" id="ARBA00022989"/>
    </source>
</evidence>
<evidence type="ECO:0000256" key="1">
    <source>
        <dbReference type="ARBA" id="ARBA00004651"/>
    </source>
</evidence>
<dbReference type="InterPro" id="IPR011701">
    <property type="entry name" value="MFS"/>
</dbReference>
<keyword evidence="11" id="KW-1185">Reference proteome</keyword>
<dbReference type="PANTHER" id="PTHR23517">
    <property type="entry name" value="RESISTANCE PROTEIN MDTM, PUTATIVE-RELATED-RELATED"/>
    <property type="match status" value="1"/>
</dbReference>
<dbReference type="SUPFAM" id="SSF103473">
    <property type="entry name" value="MFS general substrate transporter"/>
    <property type="match status" value="1"/>
</dbReference>
<keyword evidence="4 8" id="KW-0812">Transmembrane</keyword>
<gene>
    <name evidence="10" type="primary">tp15</name>
    <name evidence="10" type="ordered locus">NP_1362A</name>
</gene>
<evidence type="ECO:0000313" key="10">
    <source>
        <dbReference type="EMBL" id="CAI48772.1"/>
    </source>
</evidence>
<feature type="transmembrane region" description="Helical" evidence="8">
    <location>
        <begin position="306"/>
        <end position="326"/>
    </location>
</feature>
<keyword evidence="6 8" id="KW-0472">Membrane</keyword>
<feature type="compositionally biased region" description="Low complexity" evidence="7">
    <location>
        <begin position="199"/>
        <end position="217"/>
    </location>
</feature>
<keyword evidence="5 8" id="KW-1133">Transmembrane helix</keyword>
<dbReference type="EMBL" id="CR936257">
    <property type="protein sequence ID" value="CAI48772.1"/>
    <property type="molecule type" value="Genomic_DNA"/>
</dbReference>
<dbReference type="InterPro" id="IPR050171">
    <property type="entry name" value="MFS_Transporters"/>
</dbReference>
<evidence type="ECO:0000313" key="11">
    <source>
        <dbReference type="Proteomes" id="UP000002698"/>
    </source>
</evidence>
<dbReference type="STRING" id="348780.NP_1362A"/>
<dbReference type="AlphaFoldDB" id="A0A1U7EUU2"/>
<feature type="transmembrane region" description="Helical" evidence="8">
    <location>
        <begin position="270"/>
        <end position="294"/>
    </location>
</feature>
<dbReference type="InterPro" id="IPR020846">
    <property type="entry name" value="MFS_dom"/>
</dbReference>
<dbReference type="GO" id="GO:0022857">
    <property type="term" value="F:transmembrane transporter activity"/>
    <property type="evidence" value="ECO:0007669"/>
    <property type="project" value="InterPro"/>
</dbReference>
<feature type="transmembrane region" description="Helical" evidence="8">
    <location>
        <begin position="16"/>
        <end position="39"/>
    </location>
</feature>
<feature type="transmembrane region" description="Helical" evidence="8">
    <location>
        <begin position="243"/>
        <end position="264"/>
    </location>
</feature>
<dbReference type="PROSITE" id="PS50850">
    <property type="entry name" value="MFS"/>
    <property type="match status" value="1"/>
</dbReference>
<dbReference type="GO" id="GO:0005886">
    <property type="term" value="C:plasma membrane"/>
    <property type="evidence" value="ECO:0007669"/>
    <property type="project" value="UniProtKB-SubCell"/>
</dbReference>
<dbReference type="Pfam" id="PF07690">
    <property type="entry name" value="MFS_1"/>
    <property type="match status" value="1"/>
</dbReference>
<dbReference type="eggNOG" id="arCOG00130">
    <property type="taxonomic scope" value="Archaea"/>
</dbReference>
<accession>A0A1U7EUU2</accession>
<keyword evidence="2" id="KW-0813">Transport</keyword>
<feature type="transmembrane region" description="Helical" evidence="8">
    <location>
        <begin position="84"/>
        <end position="105"/>
    </location>
</feature>
<comment type="subcellular location">
    <subcellularLocation>
        <location evidence="1">Cell membrane</location>
        <topology evidence="1">Multi-pass membrane protein</topology>
    </subcellularLocation>
</comment>
<dbReference type="HOGENOM" id="CLU_001265_10_6_2"/>
<keyword evidence="3" id="KW-1003">Cell membrane</keyword>
<feature type="domain" description="Major facilitator superfamily (MFS) profile" evidence="9">
    <location>
        <begin position="17"/>
        <end position="419"/>
    </location>
</feature>
<sequence length="421" mass="42463">MPAGRNSPRMDRPGRATLWVIVASATLTVMAGAILGPVVPGIQDGLDITESQAGLVITTHAAFIVLASPLAGAAIDRFGPRRPYAFGLGIYAVGGGAGLGIDAYVPLLASRAVLGVGVAFVHTGITVLIYEYYTGQAMDRALGLRTGANSVGAAVWPLVGGALGVIAWQVPFAVYLVAAPLGVAALLVLPEPLDAASSEAAGGDASTAATSDDAPATVDDDNDNTPATASGVVGVFASRPSLLAVYLLYGAANALLYAIVVFYPQLLETLGVASALGISLYLSANGVAGGIAGASYDRLKQATGSLWLVAVAFLLWTIGFGTAAVVESPAAAFLPVVLFGIGLGLVFPSSFVWVERLAPTDRQGQFGSYVAMAGYIGQFSAPVVFGPLVAPFGVRAVFSAAALAAVGGLAAVGVALWRSNQ</sequence>
<dbReference type="CDD" id="cd17473">
    <property type="entry name" value="MFS_arabinose_efflux_permease_like"/>
    <property type="match status" value="1"/>
</dbReference>
<dbReference type="Gene3D" id="1.20.1250.20">
    <property type="entry name" value="MFS general substrate transporter like domains"/>
    <property type="match status" value="1"/>
</dbReference>
<feature type="transmembrane region" description="Helical" evidence="8">
    <location>
        <begin position="51"/>
        <end position="72"/>
    </location>
</feature>
<feature type="transmembrane region" description="Helical" evidence="8">
    <location>
        <begin position="111"/>
        <end position="130"/>
    </location>
</feature>
<evidence type="ECO:0000256" key="7">
    <source>
        <dbReference type="SAM" id="MobiDB-lite"/>
    </source>
</evidence>
<feature type="region of interest" description="Disordered" evidence="7">
    <location>
        <begin position="199"/>
        <end position="225"/>
    </location>
</feature>
<dbReference type="InterPro" id="IPR036259">
    <property type="entry name" value="MFS_trans_sf"/>
</dbReference>
<feature type="transmembrane region" description="Helical" evidence="8">
    <location>
        <begin position="172"/>
        <end position="189"/>
    </location>
</feature>
<feature type="transmembrane region" description="Helical" evidence="8">
    <location>
        <begin position="396"/>
        <end position="417"/>
    </location>
</feature>
<feature type="transmembrane region" description="Helical" evidence="8">
    <location>
        <begin position="142"/>
        <end position="166"/>
    </location>
</feature>
<evidence type="ECO:0000256" key="4">
    <source>
        <dbReference type="ARBA" id="ARBA00022692"/>
    </source>
</evidence>
<evidence type="ECO:0000256" key="3">
    <source>
        <dbReference type="ARBA" id="ARBA00022475"/>
    </source>
</evidence>